<proteinExistence type="predicted"/>
<dbReference type="PaxDb" id="4081-Solyc09g055120.1.1"/>
<reference evidence="2" key="1">
    <citation type="journal article" date="2012" name="Nature">
        <title>The tomato genome sequence provides insights into fleshy fruit evolution.</title>
        <authorList>
            <consortium name="Tomato Genome Consortium"/>
        </authorList>
    </citation>
    <scope>NUCLEOTIDE SEQUENCE [LARGE SCALE GENOMIC DNA]</scope>
    <source>
        <strain evidence="2">cv. Heinz 1706</strain>
    </source>
</reference>
<evidence type="ECO:0000313" key="2">
    <source>
        <dbReference type="EnsemblPlants" id="Solyc09g055120.1.1.1"/>
    </source>
</evidence>
<feature type="region of interest" description="Disordered" evidence="1">
    <location>
        <begin position="1"/>
        <end position="21"/>
    </location>
</feature>
<evidence type="ECO:0000313" key="3">
    <source>
        <dbReference type="Proteomes" id="UP000004994"/>
    </source>
</evidence>
<dbReference type="InParanoid" id="A0A3Q7IXF1"/>
<reference evidence="2" key="2">
    <citation type="submission" date="2019-01" db="UniProtKB">
        <authorList>
            <consortium name="EnsemblPlants"/>
        </authorList>
    </citation>
    <scope>IDENTIFICATION</scope>
    <source>
        <strain evidence="2">cv. Heinz 1706</strain>
    </source>
</reference>
<accession>A0A3Q7IXF1</accession>
<organism evidence="2">
    <name type="scientific">Solanum lycopersicum</name>
    <name type="common">Tomato</name>
    <name type="synonym">Lycopersicon esculentum</name>
    <dbReference type="NCBI Taxonomy" id="4081"/>
    <lineage>
        <taxon>Eukaryota</taxon>
        <taxon>Viridiplantae</taxon>
        <taxon>Streptophyta</taxon>
        <taxon>Embryophyta</taxon>
        <taxon>Tracheophyta</taxon>
        <taxon>Spermatophyta</taxon>
        <taxon>Magnoliopsida</taxon>
        <taxon>eudicotyledons</taxon>
        <taxon>Gunneridae</taxon>
        <taxon>Pentapetalae</taxon>
        <taxon>asterids</taxon>
        <taxon>lamiids</taxon>
        <taxon>Solanales</taxon>
        <taxon>Solanaceae</taxon>
        <taxon>Solanoideae</taxon>
        <taxon>Solaneae</taxon>
        <taxon>Solanum</taxon>
        <taxon>Solanum subgen. Lycopersicon</taxon>
    </lineage>
</organism>
<dbReference type="STRING" id="4081.A0A3Q7IXF1"/>
<name>A0A3Q7IXF1_SOLLC</name>
<protein>
    <submittedName>
        <fullName evidence="2">Uncharacterized protein</fullName>
    </submittedName>
</protein>
<dbReference type="AlphaFoldDB" id="A0A3Q7IXF1"/>
<keyword evidence="3" id="KW-1185">Reference proteome</keyword>
<dbReference type="Proteomes" id="UP000004994">
    <property type="component" value="Chromosome 9"/>
</dbReference>
<sequence>MVPIGVSVGRPGPTPSLDLKPSEFDPLENYWTGFPVEGSEITFPRPNCEFR</sequence>
<dbReference type="Gramene" id="Solyc09g055120.1.1">
    <property type="protein sequence ID" value="Solyc09g055120.1.1.1"/>
    <property type="gene ID" value="Solyc09g055120.1"/>
</dbReference>
<dbReference type="EnsemblPlants" id="Solyc09g055120.1.1">
    <property type="protein sequence ID" value="Solyc09g055120.1.1.1"/>
    <property type="gene ID" value="Solyc09g055120.1"/>
</dbReference>
<evidence type="ECO:0000256" key="1">
    <source>
        <dbReference type="SAM" id="MobiDB-lite"/>
    </source>
</evidence>